<dbReference type="AlphaFoldDB" id="A0A1I5CD61"/>
<dbReference type="Gene3D" id="3.40.630.30">
    <property type="match status" value="1"/>
</dbReference>
<dbReference type="EMBL" id="FOVG01000002">
    <property type="protein sequence ID" value="SFN84918.1"/>
    <property type="molecule type" value="Genomic_DNA"/>
</dbReference>
<keyword evidence="2" id="KW-0687">Ribonucleoprotein</keyword>
<evidence type="ECO:0000313" key="3">
    <source>
        <dbReference type="Proteomes" id="UP000198968"/>
    </source>
</evidence>
<gene>
    <name evidence="2" type="ORF">SAMN05428971_2300</name>
</gene>
<keyword evidence="3" id="KW-1185">Reference proteome</keyword>
<sequence length="199" mass="21951">MANQGVIRPATPADYPALYRICLETADAGGDARALYSDPDYPGQRFAVPYARFAPDFAFVLERDGEVQGYVVAAPDTRAFEAQLLAEWWPPLQEKYRDRSASAPLDSKVLDAVRHPDQAADTLVTQWPAHLHINLLPAAQKGGWGRRMIEHELAALRAAGVSGVHLGVSLQNEQVCAFYERMGFTPIVRSNAIYMGQLL</sequence>
<keyword evidence="2" id="KW-0689">Ribosomal protein</keyword>
<dbReference type="Pfam" id="PF00583">
    <property type="entry name" value="Acetyltransf_1"/>
    <property type="match status" value="1"/>
</dbReference>
<dbReference type="PANTHER" id="PTHR13170:SF16">
    <property type="entry name" value="PROTEIN O-GLCNACASE"/>
    <property type="match status" value="1"/>
</dbReference>
<accession>A0A1I5CD61</accession>
<organism evidence="2 3">
    <name type="scientific">Candidatus Pantoea varia</name>
    <dbReference type="NCBI Taxonomy" id="1881036"/>
    <lineage>
        <taxon>Bacteria</taxon>
        <taxon>Pseudomonadati</taxon>
        <taxon>Pseudomonadota</taxon>
        <taxon>Gammaproteobacteria</taxon>
        <taxon>Enterobacterales</taxon>
        <taxon>Erwiniaceae</taxon>
        <taxon>Pantoea</taxon>
    </lineage>
</organism>
<dbReference type="InterPro" id="IPR051822">
    <property type="entry name" value="Glycosyl_Hydrolase_84"/>
</dbReference>
<dbReference type="GO" id="GO:0016747">
    <property type="term" value="F:acyltransferase activity, transferring groups other than amino-acyl groups"/>
    <property type="evidence" value="ECO:0007669"/>
    <property type="project" value="InterPro"/>
</dbReference>
<reference evidence="3" key="1">
    <citation type="submission" date="2016-10" db="EMBL/GenBank/DDBJ databases">
        <authorList>
            <person name="Varghese N."/>
            <person name="Submissions S."/>
        </authorList>
    </citation>
    <scope>NUCLEOTIDE SEQUENCE [LARGE SCALE GENOMIC DNA]</scope>
    <source>
        <strain evidence="3">OV426</strain>
    </source>
</reference>
<dbReference type="PANTHER" id="PTHR13170">
    <property type="entry name" value="O-GLCNACASE"/>
    <property type="match status" value="1"/>
</dbReference>
<dbReference type="OrthoDB" id="8593648at2"/>
<evidence type="ECO:0000313" key="2">
    <source>
        <dbReference type="EMBL" id="SFN84918.1"/>
    </source>
</evidence>
<dbReference type="RefSeq" id="WP_090963801.1">
    <property type="nucleotide sequence ID" value="NZ_FOVG01000002.1"/>
</dbReference>
<name>A0A1I5CD61_9GAMM</name>
<proteinExistence type="predicted"/>
<dbReference type="InterPro" id="IPR016181">
    <property type="entry name" value="Acyl_CoA_acyltransferase"/>
</dbReference>
<dbReference type="SUPFAM" id="SSF55729">
    <property type="entry name" value="Acyl-CoA N-acyltransferases (Nat)"/>
    <property type="match status" value="1"/>
</dbReference>
<dbReference type="InterPro" id="IPR000182">
    <property type="entry name" value="GNAT_dom"/>
</dbReference>
<feature type="domain" description="N-acetyltransferase" evidence="1">
    <location>
        <begin position="5"/>
        <end position="199"/>
    </location>
</feature>
<dbReference type="Proteomes" id="UP000198968">
    <property type="component" value="Unassembled WGS sequence"/>
</dbReference>
<dbReference type="GO" id="GO:0005840">
    <property type="term" value="C:ribosome"/>
    <property type="evidence" value="ECO:0007669"/>
    <property type="project" value="UniProtKB-KW"/>
</dbReference>
<evidence type="ECO:0000259" key="1">
    <source>
        <dbReference type="PROSITE" id="PS51186"/>
    </source>
</evidence>
<protein>
    <submittedName>
        <fullName evidence="2">Ribosomal protein S18 acetylase RimI</fullName>
    </submittedName>
</protein>
<dbReference type="PROSITE" id="PS51186">
    <property type="entry name" value="GNAT"/>
    <property type="match status" value="1"/>
</dbReference>